<keyword evidence="3" id="KW-1185">Reference proteome</keyword>
<dbReference type="Proteomes" id="UP000685013">
    <property type="component" value="Chromosome 12"/>
</dbReference>
<feature type="compositionally biased region" description="Polar residues" evidence="1">
    <location>
        <begin position="84"/>
        <end position="94"/>
    </location>
</feature>
<evidence type="ECO:0000313" key="2">
    <source>
        <dbReference type="EMBL" id="KAG6586159.1"/>
    </source>
</evidence>
<dbReference type="EMBL" id="JAGKQH010000012">
    <property type="protein sequence ID" value="KAG6586159.1"/>
    <property type="molecule type" value="Genomic_DNA"/>
</dbReference>
<proteinExistence type="predicted"/>
<evidence type="ECO:0000256" key="1">
    <source>
        <dbReference type="SAM" id="MobiDB-lite"/>
    </source>
</evidence>
<accession>A0AAV6MRG0</accession>
<name>A0AAV6MRG0_9ROSI</name>
<dbReference type="AlphaFoldDB" id="A0AAV6MRG0"/>
<evidence type="ECO:0000313" key="3">
    <source>
        <dbReference type="Proteomes" id="UP000685013"/>
    </source>
</evidence>
<feature type="region of interest" description="Disordered" evidence="1">
    <location>
        <begin position="71"/>
        <end position="94"/>
    </location>
</feature>
<protein>
    <submittedName>
        <fullName evidence="2">Uncharacterized protein</fullName>
    </submittedName>
</protein>
<sequence length="94" mass="9911">MFEFDFLNTEEPWGGKAVEKGFSGTSTSLGPLQLEARSGFHTGRAMSSSTMAASCSESSLGSLDIHPIRISSSGAEESKRLTGSKGTSTVKVDY</sequence>
<organism evidence="2 3">
    <name type="scientific">Cucurbita argyrosperma subsp. sororia</name>
    <dbReference type="NCBI Taxonomy" id="37648"/>
    <lineage>
        <taxon>Eukaryota</taxon>
        <taxon>Viridiplantae</taxon>
        <taxon>Streptophyta</taxon>
        <taxon>Embryophyta</taxon>
        <taxon>Tracheophyta</taxon>
        <taxon>Spermatophyta</taxon>
        <taxon>Magnoliopsida</taxon>
        <taxon>eudicotyledons</taxon>
        <taxon>Gunneridae</taxon>
        <taxon>Pentapetalae</taxon>
        <taxon>rosids</taxon>
        <taxon>fabids</taxon>
        <taxon>Cucurbitales</taxon>
        <taxon>Cucurbitaceae</taxon>
        <taxon>Cucurbiteae</taxon>
        <taxon>Cucurbita</taxon>
    </lineage>
</organism>
<gene>
    <name evidence="2" type="primary">PAT22</name>
    <name evidence="2" type="ORF">SDJN03_18892</name>
</gene>
<comment type="caution">
    <text evidence="2">The sequence shown here is derived from an EMBL/GenBank/DDBJ whole genome shotgun (WGS) entry which is preliminary data.</text>
</comment>
<feature type="non-terminal residue" evidence="2">
    <location>
        <position position="1"/>
    </location>
</feature>
<reference evidence="2 3" key="1">
    <citation type="journal article" date="2021" name="Hortic Res">
        <title>The domestication of Cucurbita argyrosperma as revealed by the genome of its wild relative.</title>
        <authorList>
            <person name="Barrera-Redondo J."/>
            <person name="Sanchez-de la Vega G."/>
            <person name="Aguirre-Liguori J.A."/>
            <person name="Castellanos-Morales G."/>
            <person name="Gutierrez-Guerrero Y.T."/>
            <person name="Aguirre-Dugua X."/>
            <person name="Aguirre-Planter E."/>
            <person name="Tenaillon M.I."/>
            <person name="Lira-Saade R."/>
            <person name="Eguiarte L.E."/>
        </authorList>
    </citation>
    <scope>NUCLEOTIDE SEQUENCE [LARGE SCALE GENOMIC DNA]</scope>
    <source>
        <strain evidence="2">JBR-2021</strain>
    </source>
</reference>